<evidence type="ECO:0008006" key="4">
    <source>
        <dbReference type="Google" id="ProtNLM"/>
    </source>
</evidence>
<proteinExistence type="predicted"/>
<dbReference type="PaxDb" id="3218-PP1S54_112V6.1"/>
<dbReference type="Proteomes" id="UP000006727">
    <property type="component" value="Chromosome 27"/>
</dbReference>
<evidence type="ECO:0000313" key="1">
    <source>
        <dbReference type="EMBL" id="PNR26194.1"/>
    </source>
</evidence>
<dbReference type="GO" id="GO:0016787">
    <property type="term" value="F:hydrolase activity"/>
    <property type="evidence" value="ECO:0000318"/>
    <property type="project" value="GO_Central"/>
</dbReference>
<evidence type="ECO:0000313" key="2">
    <source>
        <dbReference type="EnsemblPlants" id="Pp3c27_1830V3.1"/>
    </source>
</evidence>
<keyword evidence="3" id="KW-1185">Reference proteome</keyword>
<reference evidence="1 3" key="2">
    <citation type="journal article" date="2018" name="Plant J.">
        <title>The Physcomitrella patens chromosome-scale assembly reveals moss genome structure and evolution.</title>
        <authorList>
            <person name="Lang D."/>
            <person name="Ullrich K.K."/>
            <person name="Murat F."/>
            <person name="Fuchs J."/>
            <person name="Jenkins J."/>
            <person name="Haas F.B."/>
            <person name="Piednoel M."/>
            <person name="Gundlach H."/>
            <person name="Van Bel M."/>
            <person name="Meyberg R."/>
            <person name="Vives C."/>
            <person name="Morata J."/>
            <person name="Symeonidi A."/>
            <person name="Hiss M."/>
            <person name="Muchero W."/>
            <person name="Kamisugi Y."/>
            <person name="Saleh O."/>
            <person name="Blanc G."/>
            <person name="Decker E.L."/>
            <person name="van Gessel N."/>
            <person name="Grimwood J."/>
            <person name="Hayes R.D."/>
            <person name="Graham S.W."/>
            <person name="Gunter L.E."/>
            <person name="McDaniel S.F."/>
            <person name="Hoernstein S.N.W."/>
            <person name="Larsson A."/>
            <person name="Li F.W."/>
            <person name="Perroud P.F."/>
            <person name="Phillips J."/>
            <person name="Ranjan P."/>
            <person name="Rokshar D.S."/>
            <person name="Rothfels C.J."/>
            <person name="Schneider L."/>
            <person name="Shu S."/>
            <person name="Stevenson D.W."/>
            <person name="Thummler F."/>
            <person name="Tillich M."/>
            <person name="Villarreal Aguilar J.C."/>
            <person name="Widiez T."/>
            <person name="Wong G.K."/>
            <person name="Wymore A."/>
            <person name="Zhang Y."/>
            <person name="Zimmer A.D."/>
            <person name="Quatrano R.S."/>
            <person name="Mayer K.F.X."/>
            <person name="Goodstein D."/>
            <person name="Casacuberta J.M."/>
            <person name="Vandepoele K."/>
            <person name="Reski R."/>
            <person name="Cuming A.C."/>
            <person name="Tuskan G.A."/>
            <person name="Maumus F."/>
            <person name="Salse J."/>
            <person name="Schmutz J."/>
            <person name="Rensing S.A."/>
        </authorList>
    </citation>
    <scope>NUCLEOTIDE SEQUENCE [LARGE SCALE GENOMIC DNA]</scope>
    <source>
        <strain evidence="2 3">cv. Gransden 2004</strain>
    </source>
</reference>
<accession>A0A2K1IA99</accession>
<name>A0A2K1IA99_PHYPA</name>
<dbReference type="EnsemblPlants" id="Pp3c27_1830V3.1">
    <property type="protein sequence ID" value="Pp3c27_1830V3.1"/>
    <property type="gene ID" value="Pp3c27_1830"/>
</dbReference>
<protein>
    <recommendedName>
        <fullName evidence="4">Strictosidine synthase conserved region domain-containing protein</fullName>
    </recommendedName>
</protein>
<reference evidence="1 3" key="1">
    <citation type="journal article" date="2008" name="Science">
        <title>The Physcomitrella genome reveals evolutionary insights into the conquest of land by plants.</title>
        <authorList>
            <person name="Rensing S."/>
            <person name="Lang D."/>
            <person name="Zimmer A."/>
            <person name="Terry A."/>
            <person name="Salamov A."/>
            <person name="Shapiro H."/>
            <person name="Nishiyama T."/>
            <person name="Perroud P.-F."/>
            <person name="Lindquist E."/>
            <person name="Kamisugi Y."/>
            <person name="Tanahashi T."/>
            <person name="Sakakibara K."/>
            <person name="Fujita T."/>
            <person name="Oishi K."/>
            <person name="Shin-I T."/>
            <person name="Kuroki Y."/>
            <person name="Toyoda A."/>
            <person name="Suzuki Y."/>
            <person name="Hashimoto A."/>
            <person name="Yamaguchi K."/>
            <person name="Sugano A."/>
            <person name="Kohara Y."/>
            <person name="Fujiyama A."/>
            <person name="Anterola A."/>
            <person name="Aoki S."/>
            <person name="Ashton N."/>
            <person name="Barbazuk W.B."/>
            <person name="Barker E."/>
            <person name="Bennetzen J."/>
            <person name="Bezanilla M."/>
            <person name="Blankenship R."/>
            <person name="Cho S.H."/>
            <person name="Dutcher S."/>
            <person name="Estelle M."/>
            <person name="Fawcett J.A."/>
            <person name="Gundlach H."/>
            <person name="Hanada K."/>
            <person name="Heyl A."/>
            <person name="Hicks K.A."/>
            <person name="Hugh J."/>
            <person name="Lohr M."/>
            <person name="Mayer K."/>
            <person name="Melkozernov A."/>
            <person name="Murata T."/>
            <person name="Nelson D."/>
            <person name="Pils B."/>
            <person name="Prigge M."/>
            <person name="Reiss B."/>
            <person name="Renner T."/>
            <person name="Rombauts S."/>
            <person name="Rushton P."/>
            <person name="Sanderfoot A."/>
            <person name="Schween G."/>
            <person name="Shiu S.-H."/>
            <person name="Stueber K."/>
            <person name="Theodoulou F.L."/>
            <person name="Tu H."/>
            <person name="Van de Peer Y."/>
            <person name="Verrier P.J."/>
            <person name="Waters E."/>
            <person name="Wood A."/>
            <person name="Yang L."/>
            <person name="Cove D."/>
            <person name="Cuming A."/>
            <person name="Hasebe M."/>
            <person name="Lucas S."/>
            <person name="Mishler D.B."/>
            <person name="Reski R."/>
            <person name="Grigoriev I."/>
            <person name="Quatrano R.S."/>
            <person name="Boore J.L."/>
        </authorList>
    </citation>
    <scope>NUCLEOTIDE SEQUENCE [LARGE SCALE GENOMIC DNA]</scope>
    <source>
        <strain evidence="2 3">cv. Gransden 2004</strain>
    </source>
</reference>
<dbReference type="InParanoid" id="A0A2K1IA99"/>
<dbReference type="Pfam" id="PF20067">
    <property type="entry name" value="SSL_N"/>
    <property type="match status" value="1"/>
</dbReference>
<reference evidence="2" key="3">
    <citation type="submission" date="2020-12" db="UniProtKB">
        <authorList>
            <consortium name="EnsemblPlants"/>
        </authorList>
    </citation>
    <scope>IDENTIFICATION</scope>
</reference>
<organism evidence="1">
    <name type="scientific">Physcomitrium patens</name>
    <name type="common">Spreading-leaved earth moss</name>
    <name type="synonym">Physcomitrella patens</name>
    <dbReference type="NCBI Taxonomy" id="3218"/>
    <lineage>
        <taxon>Eukaryota</taxon>
        <taxon>Viridiplantae</taxon>
        <taxon>Streptophyta</taxon>
        <taxon>Embryophyta</taxon>
        <taxon>Bryophyta</taxon>
        <taxon>Bryophytina</taxon>
        <taxon>Bryopsida</taxon>
        <taxon>Funariidae</taxon>
        <taxon>Funariales</taxon>
        <taxon>Funariaceae</taxon>
        <taxon>Physcomitrium</taxon>
    </lineage>
</organism>
<evidence type="ECO:0000313" key="3">
    <source>
        <dbReference type="Proteomes" id="UP000006727"/>
    </source>
</evidence>
<gene>
    <name evidence="1" type="ORF">PHYPA_030768</name>
</gene>
<dbReference type="AlphaFoldDB" id="A0A2K1IA99"/>
<dbReference type="PANTHER" id="PTHR10426:SF106">
    <property type="entry name" value="PROTEIN STRICTOSIDINE SYNTHASE-LIKE 3"/>
    <property type="match status" value="1"/>
</dbReference>
<dbReference type="Gene3D" id="2.120.10.30">
    <property type="entry name" value="TolB, C-terminal domain"/>
    <property type="match status" value="2"/>
</dbReference>
<dbReference type="InterPro" id="IPR011042">
    <property type="entry name" value="6-blade_b-propeller_TolB-like"/>
</dbReference>
<dbReference type="STRING" id="3218.A0A2K1IA99"/>
<dbReference type="Gramene" id="Pp3c27_1830V3.1">
    <property type="protein sequence ID" value="Pp3c27_1830V3.1"/>
    <property type="gene ID" value="Pp3c27_1830"/>
</dbReference>
<sequence>MIVIAHDSSCERGKLDHDTGGERVLAWFLASDPLEFSTLSGIDDFHAQYVALPPFNPLTKITPDAENKLQASAVIGTGDIFGPESIVFDAQGKGPYTGLSDGRIVCYDGPELGWSTFATTSKNRLLRYWIKGPSANTWEVWIDLPGIPDNVRRNNNCEFWVGFHGKRTFVEMHSGAVPWFRHFVAKLPIPSNYLYKIVAPKAHALIVRYSPEGQVLEVLEDQTGKVVKVVSEVEEHDGKLYIGTVLFPQIDIYTLPT</sequence>
<dbReference type="EMBL" id="ABEU02000027">
    <property type="protein sequence ID" value="PNR26194.1"/>
    <property type="molecule type" value="Genomic_DNA"/>
</dbReference>
<dbReference type="SUPFAM" id="SSF63829">
    <property type="entry name" value="Calcium-dependent phosphotriesterase"/>
    <property type="match status" value="1"/>
</dbReference>
<dbReference type="PANTHER" id="PTHR10426">
    <property type="entry name" value="STRICTOSIDINE SYNTHASE-RELATED"/>
    <property type="match status" value="1"/>
</dbReference>